<dbReference type="RefSeq" id="XP_062721571.1">
    <property type="nucleotide sequence ID" value="XM_062862661.1"/>
</dbReference>
<evidence type="ECO:0000313" key="5">
    <source>
        <dbReference type="Proteomes" id="UP001273166"/>
    </source>
</evidence>
<evidence type="ECO:0000256" key="1">
    <source>
        <dbReference type="ARBA" id="ARBA00010835"/>
    </source>
</evidence>
<dbReference type="SUPFAM" id="SSF75620">
    <property type="entry name" value="Release factor"/>
    <property type="match status" value="1"/>
</dbReference>
<dbReference type="EMBL" id="JAUDZG010000004">
    <property type="protein sequence ID" value="KAK3305791.1"/>
    <property type="molecule type" value="Genomic_DNA"/>
</dbReference>
<dbReference type="InterPro" id="IPR000352">
    <property type="entry name" value="Pep_chain_release_fac_I"/>
</dbReference>
<feature type="region of interest" description="Disordered" evidence="2">
    <location>
        <begin position="179"/>
        <end position="198"/>
    </location>
</feature>
<feature type="domain" description="Prokaryotic-type class I peptide chain release factors" evidence="3">
    <location>
        <begin position="69"/>
        <end position="191"/>
    </location>
</feature>
<dbReference type="GO" id="GO:0070126">
    <property type="term" value="P:mitochondrial translational termination"/>
    <property type="evidence" value="ECO:0007669"/>
    <property type="project" value="TreeGrafter"/>
</dbReference>
<accession>A0AAJ0M1R1</accession>
<comment type="similarity">
    <text evidence="1">Belongs to the prokaryotic/mitochondrial release factor family.</text>
</comment>
<feature type="region of interest" description="Disordered" evidence="2">
    <location>
        <begin position="64"/>
        <end position="84"/>
    </location>
</feature>
<gene>
    <name evidence="4" type="ORF">B0T15DRAFT_209883</name>
</gene>
<dbReference type="InterPro" id="IPR045853">
    <property type="entry name" value="Pep_chain_release_fac_I_sf"/>
</dbReference>
<feature type="compositionally biased region" description="Basic residues" evidence="2">
    <location>
        <begin position="181"/>
        <end position="198"/>
    </location>
</feature>
<protein>
    <recommendedName>
        <fullName evidence="3">Prokaryotic-type class I peptide chain release factors domain-containing protein</fullName>
    </recommendedName>
</protein>
<dbReference type="InterPro" id="IPR052104">
    <property type="entry name" value="Mito_Release_Factor_mL62"/>
</dbReference>
<dbReference type="Gene3D" id="3.30.160.20">
    <property type="match status" value="1"/>
</dbReference>
<evidence type="ECO:0000259" key="3">
    <source>
        <dbReference type="Pfam" id="PF00472"/>
    </source>
</evidence>
<dbReference type="GeneID" id="87881490"/>
<evidence type="ECO:0000256" key="2">
    <source>
        <dbReference type="SAM" id="MobiDB-lite"/>
    </source>
</evidence>
<reference evidence="4" key="2">
    <citation type="submission" date="2023-06" db="EMBL/GenBank/DDBJ databases">
        <authorList>
            <consortium name="Lawrence Berkeley National Laboratory"/>
            <person name="Mondo S.J."/>
            <person name="Hensen N."/>
            <person name="Bonometti L."/>
            <person name="Westerberg I."/>
            <person name="Brannstrom I.O."/>
            <person name="Guillou S."/>
            <person name="Cros-Aarteil S."/>
            <person name="Calhoun S."/>
            <person name="Haridas S."/>
            <person name="Kuo A."/>
            <person name="Pangilinan J."/>
            <person name="Riley R."/>
            <person name="Labutti K."/>
            <person name="Andreopoulos B."/>
            <person name="Lipzen A."/>
            <person name="Chen C."/>
            <person name="Yanf M."/>
            <person name="Daum C."/>
            <person name="Ng V."/>
            <person name="Clum A."/>
            <person name="Steindorff A."/>
            <person name="Ohm R."/>
            <person name="Martin F."/>
            <person name="Silar P."/>
            <person name="Natvig D."/>
            <person name="Lalanne C."/>
            <person name="Gautier V."/>
            <person name="Ament-Velasquez S.L."/>
            <person name="Kruys A."/>
            <person name="Hutchinson M.I."/>
            <person name="Powell A.J."/>
            <person name="Barry K."/>
            <person name="Miller A.N."/>
            <person name="Grigoriev I.V."/>
            <person name="Debuchy R."/>
            <person name="Gladieux P."/>
            <person name="Thoren M.H."/>
            <person name="Johannesson H."/>
        </authorList>
    </citation>
    <scope>NUCLEOTIDE SEQUENCE</scope>
    <source>
        <strain evidence="4">CBS 333.67</strain>
    </source>
</reference>
<sequence length="198" mass="22668">MRYRPALWPLLTGRPERGWLLNGNPVPVPTFQRSVRHQAFDAAFDQEQLAEARKWRETFSISSLPQGSTSFSRSSGPGGQHVNKTETKATTTWSVPQLLSFLPKLLHDGIRKSKYYSKRNDCLTIQAQTQRSRNANTDENRQKLFEELEDLYRRTVPGETSPEKAKKYAVLQKSATEARLRLKKQMSSKKASRRGSDD</sequence>
<reference evidence="4" key="1">
    <citation type="journal article" date="2023" name="Mol. Phylogenet. Evol.">
        <title>Genome-scale phylogeny and comparative genomics of the fungal order Sordariales.</title>
        <authorList>
            <person name="Hensen N."/>
            <person name="Bonometti L."/>
            <person name="Westerberg I."/>
            <person name="Brannstrom I.O."/>
            <person name="Guillou S."/>
            <person name="Cros-Aarteil S."/>
            <person name="Calhoun S."/>
            <person name="Haridas S."/>
            <person name="Kuo A."/>
            <person name="Mondo S."/>
            <person name="Pangilinan J."/>
            <person name="Riley R."/>
            <person name="LaButti K."/>
            <person name="Andreopoulos B."/>
            <person name="Lipzen A."/>
            <person name="Chen C."/>
            <person name="Yan M."/>
            <person name="Daum C."/>
            <person name="Ng V."/>
            <person name="Clum A."/>
            <person name="Steindorff A."/>
            <person name="Ohm R.A."/>
            <person name="Martin F."/>
            <person name="Silar P."/>
            <person name="Natvig D.O."/>
            <person name="Lalanne C."/>
            <person name="Gautier V."/>
            <person name="Ament-Velasquez S.L."/>
            <person name="Kruys A."/>
            <person name="Hutchinson M.I."/>
            <person name="Powell A.J."/>
            <person name="Barry K."/>
            <person name="Miller A.N."/>
            <person name="Grigoriev I.V."/>
            <person name="Debuchy R."/>
            <person name="Gladieux P."/>
            <person name="Hiltunen Thoren M."/>
            <person name="Johannesson H."/>
        </authorList>
    </citation>
    <scope>NUCLEOTIDE SEQUENCE</scope>
    <source>
        <strain evidence="4">CBS 333.67</strain>
    </source>
</reference>
<evidence type="ECO:0000313" key="4">
    <source>
        <dbReference type="EMBL" id="KAK3305791.1"/>
    </source>
</evidence>
<proteinExistence type="inferred from homology"/>
<keyword evidence="5" id="KW-1185">Reference proteome</keyword>
<dbReference type="Pfam" id="PF00472">
    <property type="entry name" value="RF-1"/>
    <property type="match status" value="1"/>
</dbReference>
<dbReference type="GO" id="GO:0004045">
    <property type="term" value="F:peptidyl-tRNA hydrolase activity"/>
    <property type="evidence" value="ECO:0007669"/>
    <property type="project" value="TreeGrafter"/>
</dbReference>
<comment type="caution">
    <text evidence="4">The sequence shown here is derived from an EMBL/GenBank/DDBJ whole genome shotgun (WGS) entry which is preliminary data.</text>
</comment>
<organism evidence="4 5">
    <name type="scientific">Chaetomium strumarium</name>
    <dbReference type="NCBI Taxonomy" id="1170767"/>
    <lineage>
        <taxon>Eukaryota</taxon>
        <taxon>Fungi</taxon>
        <taxon>Dikarya</taxon>
        <taxon>Ascomycota</taxon>
        <taxon>Pezizomycotina</taxon>
        <taxon>Sordariomycetes</taxon>
        <taxon>Sordariomycetidae</taxon>
        <taxon>Sordariales</taxon>
        <taxon>Chaetomiaceae</taxon>
        <taxon>Chaetomium</taxon>
    </lineage>
</organism>
<dbReference type="Proteomes" id="UP001273166">
    <property type="component" value="Unassembled WGS sequence"/>
</dbReference>
<dbReference type="AlphaFoldDB" id="A0AAJ0M1R1"/>
<dbReference type="PANTHER" id="PTHR11075">
    <property type="entry name" value="PEPTIDE CHAIN RELEASE FACTOR"/>
    <property type="match status" value="1"/>
</dbReference>
<feature type="compositionally biased region" description="Polar residues" evidence="2">
    <location>
        <begin position="64"/>
        <end position="75"/>
    </location>
</feature>
<dbReference type="PANTHER" id="PTHR11075:SF54">
    <property type="entry name" value="LARGE RIBOSOMAL SUBUNIT PROTEIN ML62"/>
    <property type="match status" value="1"/>
</dbReference>
<dbReference type="GO" id="GO:0005762">
    <property type="term" value="C:mitochondrial large ribosomal subunit"/>
    <property type="evidence" value="ECO:0007669"/>
    <property type="project" value="TreeGrafter"/>
</dbReference>
<name>A0AAJ0M1R1_9PEZI</name>
<dbReference type="GO" id="GO:0016150">
    <property type="term" value="F:translation release factor activity, codon nonspecific"/>
    <property type="evidence" value="ECO:0007669"/>
    <property type="project" value="TreeGrafter"/>
</dbReference>